<dbReference type="PROSITE" id="PS50905">
    <property type="entry name" value="FERRITIN_LIKE"/>
    <property type="match status" value="1"/>
</dbReference>
<dbReference type="GO" id="GO:0005737">
    <property type="term" value="C:cytoplasm"/>
    <property type="evidence" value="ECO:0000318"/>
    <property type="project" value="GO_Central"/>
</dbReference>
<feature type="binding site" evidence="5">
    <location>
        <position position="199"/>
    </location>
    <ligand>
        <name>Fe cation</name>
        <dbReference type="ChEBI" id="CHEBI:24875"/>
        <label>1</label>
    </ligand>
</feature>
<dbReference type="GO" id="GO:0070288">
    <property type="term" value="C:ferritin complex"/>
    <property type="evidence" value="ECO:0000314"/>
    <property type="project" value="FlyBase"/>
</dbReference>
<evidence type="ECO:0000256" key="7">
    <source>
        <dbReference type="SAM" id="SignalP"/>
    </source>
</evidence>
<dbReference type="FunCoup" id="A0A0B4KHF0">
    <property type="interactions" value="35"/>
</dbReference>
<evidence type="ECO:0000256" key="3">
    <source>
        <dbReference type="ARBA" id="ARBA00022723"/>
    </source>
</evidence>
<dbReference type="SUPFAM" id="SSF47240">
    <property type="entry name" value="Ferritin-like"/>
    <property type="match status" value="1"/>
</dbReference>
<feature type="domain" description="Ferritin-like diiron" evidence="8">
    <location>
        <begin position="57"/>
        <end position="217"/>
    </location>
</feature>
<comment type="similarity">
    <text evidence="1 6">Belongs to the ferritin family.</text>
</comment>
<reference evidence="9 11" key="9">
    <citation type="journal article" date="2015" name="G3 (Bethesda)">
        <title>Gene Model Annotations for Drosophila melanogaster: Impact of High-Throughput Data.</title>
        <authorList>
            <consortium name="FlyBase Consortium"/>
            <person name="Matthews B.B."/>
            <person name="Dos Santos G."/>
            <person name="Crosby M.A."/>
            <person name="Emmert D.B."/>
            <person name="St Pierre S.E."/>
            <person name="Gramates L.S."/>
            <person name="Zhou P."/>
            <person name="Schroeder A.J."/>
            <person name="Falls K."/>
            <person name="Strelets V."/>
            <person name="Russo S.M."/>
            <person name="Gelbart W.M."/>
            <person name="null"/>
        </authorList>
    </citation>
    <scope>NUCLEOTIDE SEQUENCE [LARGE SCALE GENOMIC DNA]</scope>
    <source>
        <strain evidence="11">Berkeley</strain>
    </source>
</reference>
<evidence type="ECO:0000256" key="2">
    <source>
        <dbReference type="ARBA" id="ARBA00022434"/>
    </source>
</evidence>
<dbReference type="STRING" id="7227.FBpp0304478"/>
<dbReference type="InParanoid" id="A0A0B4KHF0"/>
<reference evidence="9 11" key="1">
    <citation type="journal article" date="2000" name="Science">
        <title>The genome sequence of Drosophila melanogaster.</title>
        <authorList>
            <person name="Adams M.D."/>
            <person name="Celniker S.E."/>
            <person name="Holt R.A."/>
            <person name="Evans C.A."/>
            <person name="Gocayne J.D."/>
            <person name="Amanatides P.G."/>
            <person name="Scherer S.E."/>
            <person name="Li P.W."/>
            <person name="Hoskins R.A."/>
            <person name="Galle R.F."/>
            <person name="George R.A."/>
            <person name="Lewis S.E."/>
            <person name="Richards S."/>
            <person name="Ashburner M."/>
            <person name="Henderson S.N."/>
            <person name="Sutton G.G."/>
            <person name="Wortman J.R."/>
            <person name="Yandell M.D."/>
            <person name="Zhang Q."/>
            <person name="Chen L.X."/>
            <person name="Brandon R.C."/>
            <person name="Rogers Y.H."/>
            <person name="Blazej R.G."/>
            <person name="Champe M."/>
            <person name="Pfeiffer B.D."/>
            <person name="Wan K.H."/>
            <person name="Doyle C."/>
            <person name="Baxter E.G."/>
            <person name="Helt G."/>
            <person name="Nelson C.R."/>
            <person name="Gabor G.L."/>
            <person name="Abril J.F."/>
            <person name="Agbayani A."/>
            <person name="An H.J."/>
            <person name="Andrews-Pfannkoch C."/>
            <person name="Baldwin D."/>
            <person name="Ballew R.M."/>
            <person name="Basu A."/>
            <person name="Baxendale J."/>
            <person name="Bayraktaroglu L."/>
            <person name="Beasley E.M."/>
            <person name="Beeson K.Y."/>
            <person name="Benos P.V."/>
            <person name="Berman B.P."/>
            <person name="Bhandari D."/>
            <person name="Bolshakov S."/>
            <person name="Borkova D."/>
            <person name="Botchan M.R."/>
            <person name="Bouck J."/>
            <person name="Brokstein P."/>
            <person name="Brottier P."/>
            <person name="Burtis K.C."/>
            <person name="Busam D.A."/>
            <person name="Butler H."/>
            <person name="Cadieu E."/>
            <person name="Center A."/>
            <person name="Chandra I."/>
            <person name="Cherry J.M."/>
            <person name="Cawley S."/>
            <person name="Dahlke C."/>
            <person name="Davenport L.B."/>
            <person name="Davies P."/>
            <person name="de Pablos B."/>
            <person name="Delcher A."/>
            <person name="Deng Z."/>
            <person name="Mays A.D."/>
            <person name="Dew I."/>
            <person name="Dietz S.M."/>
            <person name="Dodson K."/>
            <person name="Doup L.E."/>
            <person name="Downes M."/>
            <person name="Dugan-Rocha S."/>
            <person name="Dunkov B.C."/>
            <person name="Dunn P."/>
            <person name="Durbin K.J."/>
            <person name="Evangelista C.C."/>
            <person name="Ferraz C."/>
            <person name="Ferriera S."/>
            <person name="Fleischmann W."/>
            <person name="Fosler C."/>
            <person name="Gabrielian A.E."/>
            <person name="Garg N.S."/>
            <person name="Gelbart W.M."/>
            <person name="Glasser K."/>
            <person name="Glodek A."/>
            <person name="Gong F."/>
            <person name="Gorrell J.H."/>
            <person name="Gu Z."/>
            <person name="Guan P."/>
            <person name="Harris M."/>
            <person name="Harris N.L."/>
            <person name="Harvey D."/>
            <person name="Heiman T.J."/>
            <person name="Hernandez J.R."/>
            <person name="Houck J."/>
            <person name="Hostin D."/>
            <person name="Houston K.A."/>
            <person name="Howland T.J."/>
            <person name="Wei M.H."/>
            <person name="Ibegwam C."/>
            <person name="Jalali M."/>
            <person name="Kalush F."/>
            <person name="Karpen G.H."/>
            <person name="Ke Z."/>
            <person name="Kennison J.A."/>
            <person name="Ketchum K.A."/>
            <person name="Kimmel B.E."/>
            <person name="Kodira C.D."/>
            <person name="Kraft C."/>
            <person name="Kravitz S."/>
            <person name="Kulp D."/>
            <person name="Lai Z."/>
            <person name="Lasko P."/>
            <person name="Lei Y."/>
            <person name="Levitsky A.A."/>
            <person name="Li J."/>
            <person name="Li Z."/>
            <person name="Liang Y."/>
            <person name="Lin X."/>
            <person name="Liu X."/>
            <person name="Mattei B."/>
            <person name="McIntosh T.C."/>
            <person name="McLeod M.P."/>
            <person name="McPherson D."/>
            <person name="Merkulov G."/>
            <person name="Milshina N.V."/>
            <person name="Mobarry C."/>
            <person name="Morris J."/>
            <person name="Moshrefi A."/>
            <person name="Mount S.M."/>
            <person name="Moy M."/>
            <person name="Murphy B."/>
            <person name="Murphy L."/>
            <person name="Muzny D.M."/>
            <person name="Nelson D.L."/>
            <person name="Nelson D.R."/>
            <person name="Nelson K.A."/>
            <person name="Nixon K."/>
            <person name="Nusskern D.R."/>
            <person name="Pacleb J.M."/>
            <person name="Palazzolo M."/>
            <person name="Pittman G.S."/>
            <person name="Pan S."/>
            <person name="Pollard J."/>
            <person name="Puri V."/>
            <person name="Reese M.G."/>
            <person name="Reinert K."/>
            <person name="Remington K."/>
            <person name="Saunders R.D."/>
            <person name="Scheeler F."/>
            <person name="Shen H."/>
            <person name="Shue B.C."/>
            <person name="Siden-Kiamos I."/>
            <person name="Simpson M."/>
            <person name="Skupski M.P."/>
            <person name="Smith T."/>
            <person name="Spier E."/>
            <person name="Spradling A.C."/>
            <person name="Stapleton M."/>
            <person name="Strong R."/>
            <person name="Sun E."/>
            <person name="Svirskas R."/>
            <person name="Tector C."/>
            <person name="Turner R."/>
            <person name="Venter E."/>
            <person name="Wang A.H."/>
            <person name="Wang X."/>
            <person name="Wang Z.Y."/>
            <person name="Wassarman D.A."/>
            <person name="Weinstock G.M."/>
            <person name="Weissenbach J."/>
            <person name="Williams S.M."/>
            <person name="WoodageT"/>
            <person name="Worley K.C."/>
            <person name="Wu D."/>
            <person name="Yang S."/>
            <person name="Yao Q.A."/>
            <person name="Ye J."/>
            <person name="Yeh R.F."/>
            <person name="Zaveri J.S."/>
            <person name="Zhan M."/>
            <person name="Zhang G."/>
            <person name="Zhao Q."/>
            <person name="Zheng L."/>
            <person name="Zheng X.H."/>
            <person name="Zhong F.N."/>
            <person name="Zhong W."/>
            <person name="Zhou X."/>
            <person name="Zhu S."/>
            <person name="Zhu X."/>
            <person name="Smith H.O."/>
            <person name="Gibbs R.A."/>
            <person name="Myers E.W."/>
            <person name="Rubin G.M."/>
            <person name="Venter J.C."/>
        </authorList>
    </citation>
    <scope>NUCLEOTIDE SEQUENCE [LARGE SCALE GENOMIC DNA]</scope>
    <source>
        <strain evidence="11">Berkeley</strain>
    </source>
</reference>
<dbReference type="BioGRID-ORCS" id="44965">
    <property type="hits" value="0 hits in 1 CRISPR screen"/>
</dbReference>
<dbReference type="Bgee" id="FBgn0015221">
    <property type="expression patterns" value="Expressed in copper cell (Drosophila) in digestive tract and 302 other cell types or tissues"/>
</dbReference>
<reference evidence="9 11" key="6">
    <citation type="journal article" date="2005" name="PLoS Comput. Biol.">
        <title>Combined evidence annotation of transposable elements in genome sequences.</title>
        <authorList>
            <person name="Quesneville H."/>
            <person name="Bergman C.M."/>
            <person name="Andrieu O."/>
            <person name="Autard D."/>
            <person name="Nouaud D."/>
            <person name="Ashburner M."/>
            <person name="Anxolabehere D."/>
        </authorList>
    </citation>
    <scope>NUCLEOTIDE SEQUENCE [LARGE SCALE GENOMIC DNA]</scope>
    <source>
        <strain evidence="11">Berkeley</strain>
    </source>
</reference>
<dbReference type="GO" id="GO:0012505">
    <property type="term" value="C:endomembrane system"/>
    <property type="evidence" value="ECO:0007005"/>
    <property type="project" value="FlyBase"/>
</dbReference>
<protein>
    <recommendedName>
        <fullName evidence="6">Ferritin</fullName>
    </recommendedName>
</protein>
<dbReference type="OrthoDB" id="6363126at2759"/>
<feature type="binding site" evidence="5">
    <location>
        <position position="161"/>
    </location>
    <ligand>
        <name>Fe cation</name>
        <dbReference type="ChEBI" id="CHEBI:24875"/>
        <label>1</label>
    </ligand>
</feature>
<dbReference type="Reactome" id="R-DME-6798695">
    <property type="pathway name" value="Neutrophil degranulation"/>
</dbReference>
<name>A0A0B4KHF0_DROME</name>
<keyword evidence="12" id="KW-1267">Proteomics identification</keyword>
<feature type="signal peptide" evidence="7">
    <location>
        <begin position="1"/>
        <end position="19"/>
    </location>
</feature>
<dbReference type="Proteomes" id="UP000000803">
    <property type="component" value="Chromosome 3R"/>
</dbReference>
<evidence type="ECO:0000256" key="4">
    <source>
        <dbReference type="ARBA" id="ARBA00023004"/>
    </source>
</evidence>
<reference evidence="9 11" key="11">
    <citation type="journal article" date="2015" name="Genome Res.">
        <title>The Release 6 reference sequence of the Drosophila melanogaster genome.</title>
        <authorList>
            <person name="Hoskins R.A."/>
            <person name="Carlson J.W."/>
            <person name="Wan K.H."/>
            <person name="Park S."/>
            <person name="Mendez I."/>
            <person name="Galle S.E."/>
            <person name="Booth B.W."/>
            <person name="Pfeiffer B.D."/>
            <person name="George R.A."/>
            <person name="Svirskas R."/>
            <person name="Krzywinski M."/>
            <person name="Schein J."/>
            <person name="Accardo M.C."/>
            <person name="Damia E."/>
            <person name="Messina G."/>
            <person name="Mendez-Lago M."/>
            <person name="de Pablos B."/>
            <person name="Demakova O.V."/>
            <person name="Andreyeva E.N."/>
            <person name="Boldyreva L.V."/>
            <person name="Marra M."/>
            <person name="Carvalho A.B."/>
            <person name="Dimitri P."/>
            <person name="Villasante A."/>
            <person name="Zhimulev I.F."/>
            <person name="Rubin G.M."/>
            <person name="Karpen G.H."/>
            <person name="Celniker S.E."/>
        </authorList>
    </citation>
    <scope>NUCLEOTIDE SEQUENCE [LARGE SCALE GENOMIC DNA]</scope>
    <source>
        <strain evidence="11">Berkeley</strain>
    </source>
</reference>
<evidence type="ECO:0000256" key="5">
    <source>
        <dbReference type="PIRSR" id="PIRSR601519-1"/>
    </source>
</evidence>
<keyword evidence="4 5" id="KW-0408">Iron</keyword>
<dbReference type="AlphaFoldDB" id="A0A0B4KHF0"/>
<dbReference type="InterPro" id="IPR008331">
    <property type="entry name" value="Ferritin_DPS_dom"/>
</dbReference>
<keyword evidence="3 5" id="KW-0479">Metal-binding</keyword>
<dbReference type="Reactome" id="R-DME-917937">
    <property type="pathway name" value="Iron uptake and transport"/>
</dbReference>
<dbReference type="FunFam" id="1.20.1260.10:FF:000020">
    <property type="entry name" value="Ferritin"/>
    <property type="match status" value="1"/>
</dbReference>
<reference evidence="9 11" key="7">
    <citation type="journal article" date="2007" name="Science">
        <title>The Release 5.1 annotation of Drosophila melanogaster heterochromatin.</title>
        <authorList>
            <person name="Smith C.D."/>
            <person name="Shu S."/>
            <person name="Mungall C.J."/>
            <person name="Karpen G.H."/>
        </authorList>
    </citation>
    <scope>NUCLEOTIDE SEQUENCE [LARGE SCALE GENOMIC DNA]</scope>
    <source>
        <strain evidence="11">Berkeley</strain>
    </source>
</reference>
<keyword evidence="2 6" id="KW-0409">Iron storage</keyword>
<keyword evidence="11" id="KW-1185">Reference proteome</keyword>
<dbReference type="InterPro" id="IPR001519">
    <property type="entry name" value="Ferritin"/>
</dbReference>
<dbReference type="FlyBase" id="FBgn0015221">
    <property type="gene designation" value="Fer2LCH"/>
</dbReference>
<keyword evidence="7" id="KW-0732">Signal</keyword>
<reference evidence="9 11" key="5">
    <citation type="journal article" date="2002" name="Genome Biol.">
        <title>Heterochromatic sequences in a Drosophila whole-genome shotgun assembly.</title>
        <authorList>
            <person name="Hoskins R.A."/>
            <person name="Smith C.D."/>
            <person name="Carlson J.W."/>
            <person name="Carvalho A.B."/>
            <person name="Halpern A."/>
            <person name="Kaminker J.S."/>
            <person name="Kennedy C."/>
            <person name="Mungall C.J."/>
            <person name="Sullivan B.A."/>
            <person name="Sutton G.G."/>
            <person name="Yasuhara J.C."/>
            <person name="Wakimoto B.T."/>
            <person name="Myers E.W."/>
            <person name="Celniker S.E."/>
            <person name="Rubin G.M."/>
            <person name="Karpen G.H."/>
        </authorList>
    </citation>
    <scope>NUCLEOTIDE SEQUENCE [LARGE SCALE GENOMIC DNA]</scope>
    <source>
        <strain evidence="11">Berkeley</strain>
    </source>
</reference>
<dbReference type="DNASU" id="44965"/>
<dbReference type="AGR" id="FB:FBgn0015221"/>
<dbReference type="PaxDb" id="7227-FBpp0304478"/>
<dbReference type="InterPro" id="IPR012347">
    <property type="entry name" value="Ferritin-like"/>
</dbReference>
<evidence type="ECO:0000256" key="6">
    <source>
        <dbReference type="RuleBase" id="RU361145"/>
    </source>
</evidence>
<sequence>MKFFVALALFACLGSLALAKDDEYCQNTVITACSTSAFSALTGFFTGKTNSICNARFAGIDHIEPEIQSYINANLAKSYDYLLLATHFNSYQKNRPGFQKLYQGLSDRSFEDSIALIKQVTRRGGIVDFNTRHESSGSVSTKRGTLEVDELHSLALALDTEKQLATGATHVHSRATHATDAERDPELAHYFEENFLGKQAESVRKLSGYANDLAKLMKVPDPSLSVYLFDEYLQKQ</sequence>
<reference evidence="9 11" key="3">
    <citation type="journal article" date="2002" name="Genome Biol.">
        <title>Annotation of the Drosophila melanogaster euchromatic genome: a systematic review.</title>
        <authorList>
            <person name="Misra S."/>
            <person name="Crosby M.A."/>
            <person name="Mungall C.J."/>
            <person name="Matthews B.B."/>
            <person name="Campbell K.S."/>
            <person name="Hradecky P."/>
            <person name="Huang Y."/>
            <person name="Kaminker J.S."/>
            <person name="Millburn G.H."/>
            <person name="Prochnik S.E."/>
            <person name="Smith C.D."/>
            <person name="Tupy J.L."/>
            <person name="Whitfied E.J."/>
            <person name="Bayraktaroglu L."/>
            <person name="Berman B.P."/>
            <person name="Bettencourt B.R."/>
            <person name="Celniker S.E."/>
            <person name="de Grey A.D."/>
            <person name="Drysdale R.A."/>
            <person name="Harris N.L."/>
            <person name="Richter J."/>
            <person name="Russo S."/>
            <person name="Schroeder A.J."/>
            <person name="Shu S.Q."/>
            <person name="Stapleton M."/>
            <person name="Yamada C."/>
            <person name="Ashburner M."/>
            <person name="Gelbart W.M."/>
            <person name="Rubin G.M."/>
            <person name="Lewis S.E."/>
        </authorList>
    </citation>
    <scope>GENOME REANNOTATION</scope>
    <source>
        <strain evidence="11">Berkeley</strain>
    </source>
</reference>
<dbReference type="eggNOG" id="KOG2332">
    <property type="taxonomic scope" value="Eukaryota"/>
</dbReference>
<dbReference type="GO" id="GO:0008199">
    <property type="term" value="F:ferric iron binding"/>
    <property type="evidence" value="ECO:0000318"/>
    <property type="project" value="GO_Central"/>
</dbReference>
<reference evidence="9 11" key="2">
    <citation type="journal article" date="2002" name="Genome Biol.">
        <title>Finishing a whole-genome shotgun: release 3 of the Drosophila melanogaster euchromatic genome sequence.</title>
        <authorList>
            <person name="Celniker S.E."/>
            <person name="Wheeler D.A."/>
            <person name="Kronmiller B."/>
            <person name="Carlson J.W."/>
            <person name="Halpern A."/>
            <person name="Patel S."/>
            <person name="Adams M."/>
            <person name="Champe M."/>
            <person name="Dugan S.P."/>
            <person name="Frise E."/>
            <person name="Hodgson A."/>
            <person name="George R.A."/>
            <person name="Hoskins R.A."/>
            <person name="Laverty T."/>
            <person name="Muzny D.M."/>
            <person name="Nelson C.R."/>
            <person name="Pacleb J.M."/>
            <person name="Park S."/>
            <person name="Pfeiffer B.D."/>
            <person name="Richards S."/>
            <person name="Sodergren E.J."/>
            <person name="Svirskas R."/>
            <person name="Tabor P.E."/>
            <person name="Wan K."/>
            <person name="Stapleton M."/>
            <person name="Sutton G.G."/>
            <person name="Venter C."/>
            <person name="Weinstock G."/>
            <person name="Scherer S.E."/>
            <person name="Myers E.W."/>
            <person name="Gibbs R.A."/>
            <person name="Rubin G.M."/>
        </authorList>
    </citation>
    <scope>NUCLEOTIDE SEQUENCE [LARGE SCALE GENOMIC DNA]</scope>
    <source>
        <strain evidence="11">Berkeley</strain>
    </source>
</reference>
<reference evidence="9 11" key="8">
    <citation type="journal article" date="2007" name="Science">
        <title>Sequence finishing and mapping of Drosophila melanogaster heterochromatin.</title>
        <authorList>
            <person name="Hoskins R.A."/>
            <person name="Carlson J.W."/>
            <person name="Kennedy C."/>
            <person name="Acevedo D."/>
            <person name="Evans-Holm M."/>
            <person name="Frise E."/>
            <person name="Wan K.H."/>
            <person name="Park S."/>
            <person name="Mendez-Lago M."/>
            <person name="Rossi F."/>
            <person name="Villasante A."/>
            <person name="Dimitri P."/>
            <person name="Karpen G.H."/>
            <person name="Celniker S.E."/>
        </authorList>
    </citation>
    <scope>NUCLEOTIDE SEQUENCE [LARGE SCALE GENOMIC DNA]</scope>
    <source>
        <strain evidence="11">Berkeley</strain>
    </source>
</reference>
<gene>
    <name evidence="9 10" type="primary">Fer2LCH</name>
    <name evidence="9" type="synonym">2LCH</name>
    <name evidence="9" type="synonym">anon-EST:ParkEST264</name>
    <name evidence="9" type="synonym">Dmel\CG1469</name>
    <name evidence="9" type="synonym">Fe2LCH</name>
    <name evidence="9" type="synonym">Fer-H</name>
    <name evidence="9" type="synonym">Fer2</name>
    <name evidence="9" type="synonym">fer2</name>
    <name evidence="9" type="synonym">Fer2LC</name>
    <name evidence="9" type="synonym">fer2lch</name>
    <name evidence="9" type="synonym">FerLCH</name>
    <name evidence="9" type="synonym">l(3)00035</name>
    <name evidence="9" type="synonym">l(3)07016</name>
    <name evidence="9" type="synonym">l(3)j2A3</name>
    <name evidence="9" type="synonym">l(3)neo60</name>
    <name evidence="9" type="synonym">l(3)neo63</name>
    <name evidence="9" type="synonym">l(3)s2083</name>
    <name evidence="9" type="synonym">LCH</name>
    <name evidence="9 10" type="ORF">CG1469</name>
    <name evidence="9" type="ORF">Dmel_CG1469</name>
</gene>
<dbReference type="OMA" id="MSTHFGN"/>
<dbReference type="PANTHER" id="PTHR11431">
    <property type="entry name" value="FERRITIN"/>
    <property type="match status" value="1"/>
</dbReference>
<evidence type="ECO:0000259" key="8">
    <source>
        <dbReference type="PROSITE" id="PS50905"/>
    </source>
</evidence>
<dbReference type="SMR" id="A0A0B4KHF0"/>
<dbReference type="GeneID" id="44965"/>
<evidence type="ECO:0000256" key="1">
    <source>
        <dbReference type="ARBA" id="ARBA00007513"/>
    </source>
</evidence>
<evidence type="ECO:0000313" key="9">
    <source>
        <dbReference type="EMBL" id="AGB96485.1"/>
    </source>
</evidence>
<dbReference type="GO" id="GO:0098711">
    <property type="term" value="P:iron ion import across plasma membrane"/>
    <property type="evidence" value="ECO:0000315"/>
    <property type="project" value="FlyBase"/>
</dbReference>
<organism evidence="9 11">
    <name type="scientific">Drosophila melanogaster</name>
    <name type="common">Fruit fly</name>
    <dbReference type="NCBI Taxonomy" id="7227"/>
    <lineage>
        <taxon>Eukaryota</taxon>
        <taxon>Metazoa</taxon>
        <taxon>Ecdysozoa</taxon>
        <taxon>Arthropoda</taxon>
        <taxon>Hexapoda</taxon>
        <taxon>Insecta</taxon>
        <taxon>Pterygota</taxon>
        <taxon>Neoptera</taxon>
        <taxon>Endopterygota</taxon>
        <taxon>Diptera</taxon>
        <taxon>Brachycera</taxon>
        <taxon>Muscomorpha</taxon>
        <taxon>Ephydroidea</taxon>
        <taxon>Drosophilidae</taxon>
        <taxon>Drosophila</taxon>
        <taxon>Sophophora</taxon>
    </lineage>
</organism>
<dbReference type="InterPro" id="IPR009078">
    <property type="entry name" value="Ferritin-like_SF"/>
</dbReference>
<dbReference type="GO" id="GO:1990461">
    <property type="term" value="P:detoxification of iron ion"/>
    <property type="evidence" value="ECO:0000315"/>
    <property type="project" value="FlyBase"/>
</dbReference>
<dbReference type="RefSeq" id="NP_001263106.1">
    <property type="nucleotide sequence ID" value="NM_001276177.1"/>
</dbReference>
<evidence type="ECO:0007829" key="12">
    <source>
        <dbReference type="PeptideAtlas" id="A0A0B4KHF0"/>
    </source>
</evidence>
<dbReference type="CTD" id="44965"/>
<dbReference type="GO" id="GO:0005794">
    <property type="term" value="C:Golgi apparatus"/>
    <property type="evidence" value="ECO:0000314"/>
    <property type="project" value="FlyBase"/>
</dbReference>
<feature type="chain" id="PRO_5002107311" description="Ferritin" evidence="7">
    <location>
        <begin position="20"/>
        <end position="236"/>
    </location>
</feature>
<dbReference type="Gene3D" id="1.20.1260.10">
    <property type="match status" value="1"/>
</dbReference>
<evidence type="ECO:0000313" key="11">
    <source>
        <dbReference type="Proteomes" id="UP000000803"/>
    </source>
</evidence>
<dbReference type="VEuPathDB" id="VectorBase:FBgn0015221"/>
<dbReference type="GO" id="GO:0009620">
    <property type="term" value="P:response to fungus"/>
    <property type="evidence" value="ECO:0007007"/>
    <property type="project" value="FlyBase"/>
</dbReference>
<dbReference type="Pfam" id="PF00210">
    <property type="entry name" value="Ferritin"/>
    <property type="match status" value="1"/>
</dbReference>
<proteinExistence type="evidence at protein level"/>
<dbReference type="CDD" id="cd01056">
    <property type="entry name" value="Euk_Ferritin"/>
    <property type="match status" value="1"/>
</dbReference>
<dbReference type="EMBL" id="AE014297">
    <property type="protein sequence ID" value="AGB96485.1"/>
    <property type="molecule type" value="Genomic_DNA"/>
</dbReference>
<dbReference type="GO" id="GO:0008198">
    <property type="term" value="F:ferrous iron binding"/>
    <property type="evidence" value="ECO:0000314"/>
    <property type="project" value="FlyBase"/>
</dbReference>
<comment type="function">
    <text evidence="6">Stores iron in a soluble, non-toxic, readily available form. Important for iron homeostasis. Iron is taken up in the ferrous form and deposited as ferric hydroxides after oxidation.</text>
</comment>
<accession>A0A0B4KHF0</accession>
<dbReference type="PANTHER" id="PTHR11431:SF51">
    <property type="entry name" value="FERRITIN"/>
    <property type="match status" value="1"/>
</dbReference>
<dbReference type="InterPro" id="IPR009040">
    <property type="entry name" value="Ferritin-like_diiron"/>
</dbReference>
<dbReference type="ExpressionAtlas" id="A0A0B4KHF0">
    <property type="expression patterns" value="baseline and differential"/>
</dbReference>
<reference evidence="9 11" key="4">
    <citation type="journal article" date="2002" name="Genome Biol.">
        <title>The transposable elements of the Drosophila melanogaster euchromatin: a genomics perspective.</title>
        <authorList>
            <person name="Kaminker J.S."/>
            <person name="Bergman C.M."/>
            <person name="Kronmiller B."/>
            <person name="Carlson J."/>
            <person name="Svirskas R."/>
            <person name="Patel S."/>
            <person name="Frise E."/>
            <person name="Wheeler D.A."/>
            <person name="Lewis S.E."/>
            <person name="Rubin G.M."/>
            <person name="Ashburner M."/>
            <person name="Celniker S.E."/>
        </authorList>
    </citation>
    <scope>NUCLEOTIDE SEQUENCE [LARGE SCALE GENOMIC DNA]</scope>
    <source>
        <strain evidence="11">Berkeley</strain>
    </source>
</reference>
<reference evidence="9 11" key="10">
    <citation type="journal article" date="2015" name="G3 (Bethesda)">
        <title>Gene Model Annotations for Drosophila melanogaster: The Rule-Benders.</title>
        <authorList>
            <consortium name="FlyBase Consortium"/>
            <person name="Crosby M.A."/>
            <person name="Gramates L.S."/>
            <person name="Dos Santos G."/>
            <person name="Matthews B.B."/>
            <person name="St Pierre S.E."/>
            <person name="Zhou P."/>
            <person name="Schroeder A.J."/>
            <person name="Falls K."/>
            <person name="Emmert D.B."/>
            <person name="Russo S.M."/>
            <person name="Gelbart W.M."/>
            <person name="null"/>
        </authorList>
    </citation>
    <scope>NUCLEOTIDE SEQUENCE [LARGE SCALE GENOMIC DNA]</scope>
    <source>
        <strain evidence="11">Berkeley</strain>
    </source>
</reference>
<evidence type="ECO:0000313" key="10">
    <source>
        <dbReference type="FlyBase" id="FBgn0015221"/>
    </source>
</evidence>
<dbReference type="GO" id="GO:0005576">
    <property type="term" value="C:extracellular region"/>
    <property type="evidence" value="ECO:0007005"/>
    <property type="project" value="FlyBase"/>
</dbReference>
<dbReference type="GO" id="GO:0006879">
    <property type="term" value="P:intracellular iron ion homeostasis"/>
    <property type="evidence" value="ECO:0000314"/>
    <property type="project" value="FlyBase"/>
</dbReference>